<dbReference type="STRING" id="49547.MBCUR_09340"/>
<comment type="similarity">
    <text evidence="1 4">Belongs to the archaeal NMN adenylyltransferase family.</text>
</comment>
<keyword evidence="4" id="KW-0662">Pyridine nucleotide biosynthesis</keyword>
<keyword evidence="2 4" id="KW-0808">Transferase</keyword>
<organism evidence="7 8">
    <name type="scientific">Methanobrevibacter curvatus</name>
    <dbReference type="NCBI Taxonomy" id="49547"/>
    <lineage>
        <taxon>Archaea</taxon>
        <taxon>Methanobacteriati</taxon>
        <taxon>Methanobacteriota</taxon>
        <taxon>Methanomada group</taxon>
        <taxon>Methanobacteria</taxon>
        <taxon>Methanobacteriales</taxon>
        <taxon>Methanobacteriaceae</taxon>
        <taxon>Methanobrevibacter</taxon>
    </lineage>
</organism>
<evidence type="ECO:0000256" key="5">
    <source>
        <dbReference type="NCBIfam" id="TIGR01527"/>
    </source>
</evidence>
<dbReference type="RefSeq" id="WP_067090839.1">
    <property type="nucleotide sequence ID" value="NZ_LWMV01000162.1"/>
</dbReference>
<evidence type="ECO:0000256" key="4">
    <source>
        <dbReference type="HAMAP-Rule" id="MF_00243"/>
    </source>
</evidence>
<dbReference type="InterPro" id="IPR014729">
    <property type="entry name" value="Rossmann-like_a/b/a_fold"/>
</dbReference>
<dbReference type="GO" id="GO:0005524">
    <property type="term" value="F:ATP binding"/>
    <property type="evidence" value="ECO:0007669"/>
    <property type="project" value="UniProtKB-KW"/>
</dbReference>
<dbReference type="Gene3D" id="3.40.50.620">
    <property type="entry name" value="HUPs"/>
    <property type="match status" value="1"/>
</dbReference>
<comment type="subcellular location">
    <subcellularLocation>
        <location evidence="4">Cytoplasm</location>
    </subcellularLocation>
</comment>
<dbReference type="NCBIfam" id="NF002243">
    <property type="entry name" value="PRK01153.1"/>
    <property type="match status" value="1"/>
</dbReference>
<keyword evidence="4" id="KW-0067">ATP-binding</keyword>
<evidence type="ECO:0000256" key="2">
    <source>
        <dbReference type="ARBA" id="ARBA00022679"/>
    </source>
</evidence>
<proteinExistence type="inferred from homology"/>
<keyword evidence="8" id="KW-1185">Reference proteome</keyword>
<dbReference type="PANTHER" id="PTHR21342">
    <property type="entry name" value="PHOSPHOPANTETHEINE ADENYLYLTRANSFERASE"/>
    <property type="match status" value="1"/>
</dbReference>
<dbReference type="HAMAP" id="MF_00243">
    <property type="entry name" value="NMN_adenylyltr"/>
    <property type="match status" value="1"/>
</dbReference>
<keyword evidence="4" id="KW-0547">Nucleotide-binding</keyword>
<name>A0A166CAQ4_9EURY</name>
<dbReference type="PANTHER" id="PTHR21342:SF0">
    <property type="entry name" value="BIFUNCTIONAL NMN ADENYLYLTRANSFERASE_NUDIX HYDROLASE"/>
    <property type="match status" value="1"/>
</dbReference>
<dbReference type="UniPathway" id="UPA00253">
    <property type="reaction ID" value="UER00600"/>
</dbReference>
<dbReference type="SUPFAM" id="SSF52374">
    <property type="entry name" value="Nucleotidylyl transferase"/>
    <property type="match status" value="1"/>
</dbReference>
<dbReference type="Pfam" id="PF01467">
    <property type="entry name" value="CTP_transf_like"/>
    <property type="match status" value="1"/>
</dbReference>
<sequence>MKVKRGLLIGRMQPVHNGHVEIIKKIFNLVDELIIGIGSGQISHEINNPFTAGERVLMLQNTLKETEIPSDSYYIIPIVDINNNSLWATHVESLIPEFNVVFSGNPLVKRLFKENNYDVKTPPLFDRTNLSGRKIRNKMVKGKNWQSCLPESVVKIIKEIDGINRLKEINKKEINE</sequence>
<feature type="domain" description="Cytidyltransferase-like" evidence="6">
    <location>
        <begin position="8"/>
        <end position="137"/>
    </location>
</feature>
<keyword evidence="4" id="KW-0963">Cytoplasm</keyword>
<dbReference type="GO" id="GO:0009435">
    <property type="term" value="P:NAD+ biosynthetic process"/>
    <property type="evidence" value="ECO:0007669"/>
    <property type="project" value="UniProtKB-UniRule"/>
</dbReference>
<evidence type="ECO:0000256" key="3">
    <source>
        <dbReference type="ARBA" id="ARBA00022695"/>
    </source>
</evidence>
<comment type="catalytic activity">
    <reaction evidence="4">
        <text>beta-nicotinamide D-ribonucleotide + ATP + H(+) = diphosphate + NAD(+)</text>
        <dbReference type="Rhea" id="RHEA:21360"/>
        <dbReference type="ChEBI" id="CHEBI:14649"/>
        <dbReference type="ChEBI" id="CHEBI:15378"/>
        <dbReference type="ChEBI" id="CHEBI:30616"/>
        <dbReference type="ChEBI" id="CHEBI:33019"/>
        <dbReference type="ChEBI" id="CHEBI:57540"/>
        <dbReference type="EC" id="2.7.7.1"/>
    </reaction>
</comment>
<comment type="caution">
    <text evidence="7">The sequence shown here is derived from an EMBL/GenBank/DDBJ whole genome shotgun (WGS) entry which is preliminary data.</text>
</comment>
<reference evidence="7 8" key="1">
    <citation type="submission" date="2016-04" db="EMBL/GenBank/DDBJ databases">
        <title>Genome sequence of Methanobrevibacter curvatus DSM 11111.</title>
        <authorList>
            <person name="Poehlein A."/>
            <person name="Seedorf H."/>
            <person name="Daniel R."/>
        </authorList>
    </citation>
    <scope>NUCLEOTIDE SEQUENCE [LARGE SCALE GENOMIC DNA]</scope>
    <source>
        <strain evidence="7 8">DSM 11111</strain>
    </source>
</reference>
<keyword evidence="3 4" id="KW-0548">Nucleotidyltransferase</keyword>
<dbReference type="Proteomes" id="UP000077245">
    <property type="component" value="Unassembled WGS sequence"/>
</dbReference>
<dbReference type="GO" id="GO:0016787">
    <property type="term" value="F:hydrolase activity"/>
    <property type="evidence" value="ECO:0007669"/>
    <property type="project" value="UniProtKB-KW"/>
</dbReference>
<dbReference type="NCBIfam" id="TIGR00125">
    <property type="entry name" value="cyt_tran_rel"/>
    <property type="match status" value="1"/>
</dbReference>
<dbReference type="PATRIC" id="fig|49547.3.peg.1003"/>
<protein>
    <recommendedName>
        <fullName evidence="4 5">Nicotinamide-nucleotide adenylyltransferase</fullName>
        <ecNumber evidence="4 5">2.7.7.1</ecNumber>
    </recommendedName>
    <alternativeName>
        <fullName evidence="4">NAD(+) diphosphorylase</fullName>
    </alternativeName>
    <alternativeName>
        <fullName evidence="4">NAD(+) pyrophosphorylase</fullName>
    </alternativeName>
    <alternativeName>
        <fullName evidence="4">NMN adenylyltransferase</fullName>
    </alternativeName>
</protein>
<accession>A0A166CAQ4</accession>
<dbReference type="NCBIfam" id="TIGR01527">
    <property type="entry name" value="arch_NMN_Atrans"/>
    <property type="match status" value="1"/>
</dbReference>
<dbReference type="InterPro" id="IPR004821">
    <property type="entry name" value="Cyt_trans-like"/>
</dbReference>
<dbReference type="OrthoDB" id="264480at2157"/>
<evidence type="ECO:0000256" key="1">
    <source>
        <dbReference type="ARBA" id="ARBA00010124"/>
    </source>
</evidence>
<keyword evidence="4" id="KW-0520">NAD</keyword>
<dbReference type="InterPro" id="IPR006418">
    <property type="entry name" value="NMN_Atrans_arc"/>
</dbReference>
<evidence type="ECO:0000259" key="6">
    <source>
        <dbReference type="Pfam" id="PF01467"/>
    </source>
</evidence>
<evidence type="ECO:0000313" key="8">
    <source>
        <dbReference type="Proteomes" id="UP000077245"/>
    </source>
</evidence>
<keyword evidence="7" id="KW-0378">Hydrolase</keyword>
<dbReference type="GO" id="GO:0000309">
    <property type="term" value="F:nicotinamide-nucleotide adenylyltransferase activity"/>
    <property type="evidence" value="ECO:0007669"/>
    <property type="project" value="UniProtKB-UniRule"/>
</dbReference>
<comment type="pathway">
    <text evidence="4">Cofactor biosynthesis; NAD(+) biosynthesis; NAD(+) from nicotinamide D-ribonucleotide: step 1/1.</text>
</comment>
<dbReference type="GO" id="GO:0005737">
    <property type="term" value="C:cytoplasm"/>
    <property type="evidence" value="ECO:0007669"/>
    <property type="project" value="UniProtKB-SubCell"/>
</dbReference>
<dbReference type="EMBL" id="LWMV01000162">
    <property type="protein sequence ID" value="KZX12737.1"/>
    <property type="molecule type" value="Genomic_DNA"/>
</dbReference>
<dbReference type="AlphaFoldDB" id="A0A166CAQ4"/>
<dbReference type="EC" id="2.7.7.1" evidence="4 5"/>
<evidence type="ECO:0000313" key="7">
    <source>
        <dbReference type="EMBL" id="KZX12737.1"/>
    </source>
</evidence>
<gene>
    <name evidence="7" type="ORF">MBCUR_09340</name>
</gene>